<keyword evidence="2 7" id="KW-0812">Transmembrane</keyword>
<dbReference type="GO" id="GO:0016020">
    <property type="term" value="C:membrane"/>
    <property type="evidence" value="ECO:0007669"/>
    <property type="project" value="UniProtKB-SubCell"/>
</dbReference>
<evidence type="ECO:0000256" key="4">
    <source>
        <dbReference type="ARBA" id="ARBA00022989"/>
    </source>
</evidence>
<evidence type="ECO:0000256" key="2">
    <source>
        <dbReference type="ARBA" id="ARBA00022692"/>
    </source>
</evidence>
<protein>
    <submittedName>
        <fullName evidence="8">Uncharacterized protein</fullName>
    </submittedName>
</protein>
<keyword evidence="4 7" id="KW-1133">Transmembrane helix</keyword>
<dbReference type="EMBL" id="WNYA01000010">
    <property type="protein sequence ID" value="KAG8553788.1"/>
    <property type="molecule type" value="Genomic_DNA"/>
</dbReference>
<evidence type="ECO:0000256" key="1">
    <source>
        <dbReference type="ARBA" id="ARBA00004479"/>
    </source>
</evidence>
<evidence type="ECO:0000313" key="8">
    <source>
        <dbReference type="EMBL" id="KAG8553788.1"/>
    </source>
</evidence>
<sequence>MRPLTDPPSPQLFENDFELLSKQNVTDDMELELLEGALSSTLVLVVLMTIIFTLVVTSLLTYCFHKWKLKAKKLQRAQEEYQRDQEKVISPCTS</sequence>
<organism evidence="8 9">
    <name type="scientific">Engystomops pustulosus</name>
    <name type="common">Tungara frog</name>
    <name type="synonym">Physalaemus pustulosus</name>
    <dbReference type="NCBI Taxonomy" id="76066"/>
    <lineage>
        <taxon>Eukaryota</taxon>
        <taxon>Metazoa</taxon>
        <taxon>Chordata</taxon>
        <taxon>Craniata</taxon>
        <taxon>Vertebrata</taxon>
        <taxon>Euteleostomi</taxon>
        <taxon>Amphibia</taxon>
        <taxon>Batrachia</taxon>
        <taxon>Anura</taxon>
        <taxon>Neobatrachia</taxon>
        <taxon>Hyloidea</taxon>
        <taxon>Leptodactylidae</taxon>
        <taxon>Leiuperinae</taxon>
        <taxon>Engystomops</taxon>
    </lineage>
</organism>
<evidence type="ECO:0000256" key="7">
    <source>
        <dbReference type="SAM" id="Phobius"/>
    </source>
</evidence>
<evidence type="ECO:0000256" key="5">
    <source>
        <dbReference type="ARBA" id="ARBA00023136"/>
    </source>
</evidence>
<keyword evidence="3" id="KW-0732">Signal</keyword>
<comment type="subcellular location">
    <subcellularLocation>
        <location evidence="1">Membrane</location>
        <topology evidence="1">Single-pass type I membrane protein</topology>
    </subcellularLocation>
</comment>
<evidence type="ECO:0000256" key="6">
    <source>
        <dbReference type="ARBA" id="ARBA00023180"/>
    </source>
</evidence>
<keyword evidence="5 7" id="KW-0472">Membrane</keyword>
<dbReference type="Proteomes" id="UP000824782">
    <property type="component" value="Unassembled WGS sequence"/>
</dbReference>
<dbReference type="AlphaFoldDB" id="A0AAV7A0K1"/>
<dbReference type="PANTHER" id="PTHR31870">
    <property type="entry name" value="SI:DKEY-183I3.9-RELATED"/>
    <property type="match status" value="1"/>
</dbReference>
<reference evidence="8" key="1">
    <citation type="thesis" date="2020" institute="ProQuest LLC" country="789 East Eisenhower Parkway, Ann Arbor, MI, USA">
        <title>Comparative Genomics and Chromosome Evolution.</title>
        <authorList>
            <person name="Mudd A.B."/>
        </authorList>
    </citation>
    <scope>NUCLEOTIDE SEQUENCE</scope>
    <source>
        <strain evidence="8">237g6f4</strain>
        <tissue evidence="8">Blood</tissue>
    </source>
</reference>
<dbReference type="PANTHER" id="PTHR31870:SF2">
    <property type="entry name" value="CHROMOSOME 11 OPEN READING FRAME 87"/>
    <property type="match status" value="1"/>
</dbReference>
<evidence type="ECO:0000313" key="9">
    <source>
        <dbReference type="Proteomes" id="UP000824782"/>
    </source>
</evidence>
<comment type="caution">
    <text evidence="8">The sequence shown here is derived from an EMBL/GenBank/DDBJ whole genome shotgun (WGS) entry which is preliminary data.</text>
</comment>
<keyword evidence="9" id="KW-1185">Reference proteome</keyword>
<evidence type="ECO:0000256" key="3">
    <source>
        <dbReference type="ARBA" id="ARBA00022729"/>
    </source>
</evidence>
<dbReference type="InterPro" id="IPR037670">
    <property type="entry name" value="C11orf87"/>
</dbReference>
<accession>A0AAV7A0K1</accession>
<gene>
    <name evidence="8" type="ORF">GDO81_003543</name>
</gene>
<keyword evidence="6" id="KW-0325">Glycoprotein</keyword>
<name>A0AAV7A0K1_ENGPU</name>
<proteinExistence type="predicted"/>
<feature type="transmembrane region" description="Helical" evidence="7">
    <location>
        <begin position="42"/>
        <end position="64"/>
    </location>
</feature>